<dbReference type="Proteomes" id="UP001054945">
    <property type="component" value="Unassembled WGS sequence"/>
</dbReference>
<keyword evidence="2" id="KW-1185">Reference proteome</keyword>
<evidence type="ECO:0000313" key="1">
    <source>
        <dbReference type="EMBL" id="GIX68467.1"/>
    </source>
</evidence>
<gene>
    <name evidence="1" type="ORF">CEXT_720981</name>
</gene>
<proteinExistence type="predicted"/>
<accession>A0AAV4M7M8</accession>
<name>A0AAV4M7M8_CAEEX</name>
<evidence type="ECO:0000313" key="2">
    <source>
        <dbReference type="Proteomes" id="UP001054945"/>
    </source>
</evidence>
<reference evidence="1 2" key="1">
    <citation type="submission" date="2021-06" db="EMBL/GenBank/DDBJ databases">
        <title>Caerostris extrusa draft genome.</title>
        <authorList>
            <person name="Kono N."/>
            <person name="Arakawa K."/>
        </authorList>
    </citation>
    <scope>NUCLEOTIDE SEQUENCE [LARGE SCALE GENOMIC DNA]</scope>
</reference>
<dbReference type="AlphaFoldDB" id="A0AAV4M7M8"/>
<protein>
    <submittedName>
        <fullName evidence="1">Uncharacterized protein</fullName>
    </submittedName>
</protein>
<dbReference type="EMBL" id="BPLR01001965">
    <property type="protein sequence ID" value="GIX68467.1"/>
    <property type="molecule type" value="Genomic_DNA"/>
</dbReference>
<comment type="caution">
    <text evidence="1">The sequence shown here is derived from an EMBL/GenBank/DDBJ whole genome shotgun (WGS) entry which is preliminary data.</text>
</comment>
<organism evidence="1 2">
    <name type="scientific">Caerostris extrusa</name>
    <name type="common">Bark spider</name>
    <name type="synonym">Caerostris bankana</name>
    <dbReference type="NCBI Taxonomy" id="172846"/>
    <lineage>
        <taxon>Eukaryota</taxon>
        <taxon>Metazoa</taxon>
        <taxon>Ecdysozoa</taxon>
        <taxon>Arthropoda</taxon>
        <taxon>Chelicerata</taxon>
        <taxon>Arachnida</taxon>
        <taxon>Araneae</taxon>
        <taxon>Araneomorphae</taxon>
        <taxon>Entelegynae</taxon>
        <taxon>Araneoidea</taxon>
        <taxon>Araneidae</taxon>
        <taxon>Caerostris</taxon>
    </lineage>
</organism>
<sequence>MHYCQPQRPSFLCLPPPLTGEEAKMEYWHFLPPRYSSFLKEEIHRSLWKREIFSPSHQFVLSGMGASKTAVLPSHSNDNPSWKKKERLSTVVRIVFFCSLKRIFFYCNK</sequence>